<protein>
    <submittedName>
        <fullName evidence="1">Uncharacterized protein</fullName>
    </submittedName>
</protein>
<dbReference type="EMBL" id="CM037160">
    <property type="protein sequence ID" value="KAH7841618.1"/>
    <property type="molecule type" value="Genomic_DNA"/>
</dbReference>
<keyword evidence="2" id="KW-1185">Reference proteome</keyword>
<gene>
    <name evidence="1" type="ORF">Vadar_032161</name>
</gene>
<name>A0ACB7XM54_9ERIC</name>
<comment type="caution">
    <text evidence="1">The sequence shown here is derived from an EMBL/GenBank/DDBJ whole genome shotgun (WGS) entry which is preliminary data.</text>
</comment>
<dbReference type="Proteomes" id="UP000828048">
    <property type="component" value="Chromosome 10"/>
</dbReference>
<evidence type="ECO:0000313" key="2">
    <source>
        <dbReference type="Proteomes" id="UP000828048"/>
    </source>
</evidence>
<reference evidence="1 2" key="1">
    <citation type="journal article" date="2021" name="Hortic Res">
        <title>High-quality reference genome and annotation aids understanding of berry development for evergreen blueberry (Vaccinium darrowii).</title>
        <authorList>
            <person name="Yu J."/>
            <person name="Hulse-Kemp A.M."/>
            <person name="Babiker E."/>
            <person name="Staton M."/>
        </authorList>
    </citation>
    <scope>NUCLEOTIDE SEQUENCE [LARGE SCALE GENOMIC DNA]</scope>
    <source>
        <strain evidence="2">cv. NJ 8807/NJ 8810</strain>
        <tissue evidence="1">Young leaf</tissue>
    </source>
</reference>
<accession>A0ACB7XM54</accession>
<organism evidence="1 2">
    <name type="scientific">Vaccinium darrowii</name>
    <dbReference type="NCBI Taxonomy" id="229202"/>
    <lineage>
        <taxon>Eukaryota</taxon>
        <taxon>Viridiplantae</taxon>
        <taxon>Streptophyta</taxon>
        <taxon>Embryophyta</taxon>
        <taxon>Tracheophyta</taxon>
        <taxon>Spermatophyta</taxon>
        <taxon>Magnoliopsida</taxon>
        <taxon>eudicotyledons</taxon>
        <taxon>Gunneridae</taxon>
        <taxon>Pentapetalae</taxon>
        <taxon>asterids</taxon>
        <taxon>Ericales</taxon>
        <taxon>Ericaceae</taxon>
        <taxon>Vaccinioideae</taxon>
        <taxon>Vaccinieae</taxon>
        <taxon>Vaccinium</taxon>
    </lineage>
</organism>
<proteinExistence type="predicted"/>
<sequence length="80" mass="8796">MAASGREEEAASGLLARIRETASFRGELGKNRDNTLHGVVLNPRHDIGENLGSSIDIVNVLKHEIRDGQLSFRGKRVLVF</sequence>
<evidence type="ECO:0000313" key="1">
    <source>
        <dbReference type="EMBL" id="KAH7841618.1"/>
    </source>
</evidence>